<proteinExistence type="predicted"/>
<dbReference type="AlphaFoldDB" id="A0A0E9VMM0"/>
<sequence length="27" mass="3416">MVHTRTEEYTYIPFIPNKERGQPFWKF</sequence>
<evidence type="ECO:0000313" key="1">
    <source>
        <dbReference type="EMBL" id="JAH79251.1"/>
    </source>
</evidence>
<dbReference type="EMBL" id="GBXM01029326">
    <property type="protein sequence ID" value="JAH79251.1"/>
    <property type="molecule type" value="Transcribed_RNA"/>
</dbReference>
<reference evidence="1" key="1">
    <citation type="submission" date="2014-11" db="EMBL/GenBank/DDBJ databases">
        <authorList>
            <person name="Amaro Gonzalez C."/>
        </authorList>
    </citation>
    <scope>NUCLEOTIDE SEQUENCE</scope>
</reference>
<reference evidence="1" key="2">
    <citation type="journal article" date="2015" name="Fish Shellfish Immunol.">
        <title>Early steps in the European eel (Anguilla anguilla)-Vibrio vulnificus interaction in the gills: Role of the RtxA13 toxin.</title>
        <authorList>
            <person name="Callol A."/>
            <person name="Pajuelo D."/>
            <person name="Ebbesson L."/>
            <person name="Teles M."/>
            <person name="MacKenzie S."/>
            <person name="Amaro C."/>
        </authorList>
    </citation>
    <scope>NUCLEOTIDE SEQUENCE</scope>
</reference>
<accession>A0A0E9VMM0</accession>
<organism evidence="1">
    <name type="scientific">Anguilla anguilla</name>
    <name type="common">European freshwater eel</name>
    <name type="synonym">Muraena anguilla</name>
    <dbReference type="NCBI Taxonomy" id="7936"/>
    <lineage>
        <taxon>Eukaryota</taxon>
        <taxon>Metazoa</taxon>
        <taxon>Chordata</taxon>
        <taxon>Craniata</taxon>
        <taxon>Vertebrata</taxon>
        <taxon>Euteleostomi</taxon>
        <taxon>Actinopterygii</taxon>
        <taxon>Neopterygii</taxon>
        <taxon>Teleostei</taxon>
        <taxon>Anguilliformes</taxon>
        <taxon>Anguillidae</taxon>
        <taxon>Anguilla</taxon>
    </lineage>
</organism>
<name>A0A0E9VMM0_ANGAN</name>
<protein>
    <submittedName>
        <fullName evidence="1">Uncharacterized protein</fullName>
    </submittedName>
</protein>